<keyword evidence="2" id="KW-1185">Reference proteome</keyword>
<proteinExistence type="predicted"/>
<protein>
    <submittedName>
        <fullName evidence="1">Acid protease</fullName>
    </submittedName>
</protein>
<evidence type="ECO:0000313" key="1">
    <source>
        <dbReference type="EMBL" id="TFK72900.1"/>
    </source>
</evidence>
<name>A0ACD3B529_9AGAR</name>
<keyword evidence="1" id="KW-0645">Protease</keyword>
<evidence type="ECO:0000313" key="2">
    <source>
        <dbReference type="Proteomes" id="UP000308600"/>
    </source>
</evidence>
<accession>A0ACD3B529</accession>
<gene>
    <name evidence="1" type="ORF">BDN72DRAFT_835507</name>
</gene>
<reference evidence="1 2" key="1">
    <citation type="journal article" date="2019" name="Nat. Ecol. Evol.">
        <title>Megaphylogeny resolves global patterns of mushroom evolution.</title>
        <authorList>
            <person name="Varga T."/>
            <person name="Krizsan K."/>
            <person name="Foldi C."/>
            <person name="Dima B."/>
            <person name="Sanchez-Garcia M."/>
            <person name="Sanchez-Ramirez S."/>
            <person name="Szollosi G.J."/>
            <person name="Szarkandi J.G."/>
            <person name="Papp V."/>
            <person name="Albert L."/>
            <person name="Andreopoulos W."/>
            <person name="Angelini C."/>
            <person name="Antonin V."/>
            <person name="Barry K.W."/>
            <person name="Bougher N.L."/>
            <person name="Buchanan P."/>
            <person name="Buyck B."/>
            <person name="Bense V."/>
            <person name="Catcheside P."/>
            <person name="Chovatia M."/>
            <person name="Cooper J."/>
            <person name="Damon W."/>
            <person name="Desjardin D."/>
            <person name="Finy P."/>
            <person name="Geml J."/>
            <person name="Haridas S."/>
            <person name="Hughes K."/>
            <person name="Justo A."/>
            <person name="Karasinski D."/>
            <person name="Kautmanova I."/>
            <person name="Kiss B."/>
            <person name="Kocsube S."/>
            <person name="Kotiranta H."/>
            <person name="LaButti K.M."/>
            <person name="Lechner B.E."/>
            <person name="Liimatainen K."/>
            <person name="Lipzen A."/>
            <person name="Lukacs Z."/>
            <person name="Mihaltcheva S."/>
            <person name="Morgado L.N."/>
            <person name="Niskanen T."/>
            <person name="Noordeloos M.E."/>
            <person name="Ohm R.A."/>
            <person name="Ortiz-Santana B."/>
            <person name="Ovrebo C."/>
            <person name="Racz N."/>
            <person name="Riley R."/>
            <person name="Savchenko A."/>
            <person name="Shiryaev A."/>
            <person name="Soop K."/>
            <person name="Spirin V."/>
            <person name="Szebenyi C."/>
            <person name="Tomsovsky M."/>
            <person name="Tulloss R.E."/>
            <person name="Uehling J."/>
            <person name="Grigoriev I.V."/>
            <person name="Vagvolgyi C."/>
            <person name="Papp T."/>
            <person name="Martin F.M."/>
            <person name="Miettinen O."/>
            <person name="Hibbett D.S."/>
            <person name="Nagy L.G."/>
        </authorList>
    </citation>
    <scope>NUCLEOTIDE SEQUENCE [LARGE SCALE GENOMIC DNA]</scope>
    <source>
        <strain evidence="1 2">NL-1719</strain>
    </source>
</reference>
<dbReference type="Proteomes" id="UP000308600">
    <property type="component" value="Unassembled WGS sequence"/>
</dbReference>
<sequence>MWTPTIITTVVLYFCHFQQVIASSSAEWTHRRASYDPITLPIHQIVARAPQAPSASADSIGNNATTGANNGTDASSAAVAGANATVVNSGYTPAHLSSNRQSYYVLIKLGEIFFRVALDTASSDLWILSSNCHDSSCGSVPKYPLAYHSPTFVAVNSTTGGGQTPFQASYADGTVATGFVAKEAVTIANLTVPDQAFALVTGSNVTMTDLTSGVLGLGFPRLSSIGRSVNGSTPFFVRLAQHGLLDYPMFGISMRNSTGYLTLGAIDASVVQNASLIGWNPVVEFPPLGTDSDPEYLQWAIPLTQISIGNTTFTAQPTYPAQTNNLSYALIDIGSSGIFGPYQDVSRIFASIDGARYVGPDGEWVVPCDTEALMSFEFGGRNYTLKPSDYLIGPVDTSPGLCLSWPRSTPPSSDGLDWQFGSPFLGAAYTIFSYGINSKEPPMIGLYPLQNDTVQVDTPAQLSSIFASESATINSALPNSLISPSSFTTPPYTFTESAPPPIGDTVSSGLAISTYVALLATELRNDSALPMITPPPSVTTLTLTNAEGLLTTSISTQSFEFVTLGVPPGWNAASQMTIPSILSMTITWTVLSLTSLNFIF</sequence>
<organism evidence="1 2">
    <name type="scientific">Pluteus cervinus</name>
    <dbReference type="NCBI Taxonomy" id="181527"/>
    <lineage>
        <taxon>Eukaryota</taxon>
        <taxon>Fungi</taxon>
        <taxon>Dikarya</taxon>
        <taxon>Basidiomycota</taxon>
        <taxon>Agaricomycotina</taxon>
        <taxon>Agaricomycetes</taxon>
        <taxon>Agaricomycetidae</taxon>
        <taxon>Agaricales</taxon>
        <taxon>Pluteineae</taxon>
        <taxon>Pluteaceae</taxon>
        <taxon>Pluteus</taxon>
    </lineage>
</organism>
<keyword evidence="1" id="KW-0378">Hydrolase</keyword>
<dbReference type="EMBL" id="ML208280">
    <property type="protein sequence ID" value="TFK72900.1"/>
    <property type="molecule type" value="Genomic_DNA"/>
</dbReference>